<proteinExistence type="inferred from homology"/>
<dbReference type="InterPro" id="IPR036621">
    <property type="entry name" value="Anticodon-bd_dom_sf"/>
</dbReference>
<feature type="binding site" evidence="10">
    <location>
        <position position="199"/>
    </location>
    <ligand>
        <name>L-histidine</name>
        <dbReference type="ChEBI" id="CHEBI:57595"/>
    </ligand>
</feature>
<keyword evidence="5" id="KW-0067">ATP-binding</keyword>
<dbReference type="Gene3D" id="3.40.50.800">
    <property type="entry name" value="Anticodon-binding domain"/>
    <property type="match status" value="1"/>
</dbReference>
<evidence type="ECO:0000256" key="2">
    <source>
        <dbReference type="ARBA" id="ARBA00012815"/>
    </source>
</evidence>
<evidence type="ECO:0000256" key="1">
    <source>
        <dbReference type="ARBA" id="ARBA00008226"/>
    </source>
</evidence>
<dbReference type="InterPro" id="IPR004154">
    <property type="entry name" value="Anticodon-bd"/>
</dbReference>
<evidence type="ECO:0000256" key="9">
    <source>
        <dbReference type="ARBA" id="ARBA00047639"/>
    </source>
</evidence>
<dbReference type="FunFam" id="3.30.930.10:FF:000054">
    <property type="entry name" value="Histidine--tRNA ligase chloroplastic/mitochondrial"/>
    <property type="match status" value="1"/>
</dbReference>
<sequence length="511" mass="54891">MLRGEVCGRGPSARTRSRLPFSGGPASVPKAPRQGGFGRGTCWSATAPSAAAVADEAGAPTKSGEGKVTQPAERKGLIDTQPPRGTRDFPPEDMRLRNWLFGEFAAVSAAFGFEQFDAPVLESEELFVRKAGEEITEQLYNFEDKGGRRVALRPELTPSLARLVLQRGKQLPLPAKWFAIGQCWRYERMTRGRRREHYQWNMDIVGVPGVEAEAELLAAIVMFFERVGLTAADVGIKVSNRKVLQSVLTQYGVPPESFAKVCVIVDKLDKLPRDKVEEELRALGVAASTIDGVLGALQLRDLDALGGLLGPDSEAVAELRKLWELAAGYGFQDWLVFDPSVVRGLAYYTGTVFEARDRAGALRAICGGGRYDKLLATFGAPDNTPMAGFGFGDAVIVELLKERGLLPAPGHRVDDVVVPLDGGLRPAAAGIATALRRGGRSVDLVLEAKKMKWAFKHAEKLGASRLVLVGASEWERGAVVVKDLAAFEQKEMTVAELTGGAAPAPAASASA</sequence>
<keyword evidence="6" id="KW-0648">Protein biosynthesis</keyword>
<dbReference type="InterPro" id="IPR006195">
    <property type="entry name" value="aa-tRNA-synth_II"/>
</dbReference>
<dbReference type="SUPFAM" id="SSF52954">
    <property type="entry name" value="Class II aaRS ABD-related"/>
    <property type="match status" value="1"/>
</dbReference>
<dbReference type="GO" id="GO:0005737">
    <property type="term" value="C:cytoplasm"/>
    <property type="evidence" value="ECO:0007669"/>
    <property type="project" value="InterPro"/>
</dbReference>
<dbReference type="EMBL" id="JAEHOC010000013">
    <property type="protein sequence ID" value="KAG2436192.1"/>
    <property type="molecule type" value="Genomic_DNA"/>
</dbReference>
<feature type="binding site" evidence="10">
    <location>
        <begin position="347"/>
        <end position="348"/>
    </location>
    <ligand>
        <name>L-histidine</name>
        <dbReference type="ChEBI" id="CHEBI:57595"/>
    </ligand>
</feature>
<dbReference type="NCBIfam" id="TIGR00442">
    <property type="entry name" value="hisS"/>
    <property type="match status" value="1"/>
</dbReference>
<dbReference type="Pfam" id="PF13393">
    <property type="entry name" value="tRNA-synt_His"/>
    <property type="match status" value="1"/>
</dbReference>
<dbReference type="PANTHER" id="PTHR43707">
    <property type="entry name" value="HISTIDYL-TRNA SYNTHETASE"/>
    <property type="match status" value="1"/>
</dbReference>
<feature type="binding site" evidence="10">
    <location>
        <position position="203"/>
    </location>
    <ligand>
        <name>L-histidine</name>
        <dbReference type="ChEBI" id="CHEBI:57595"/>
    </ligand>
</feature>
<dbReference type="InterPro" id="IPR015807">
    <property type="entry name" value="His-tRNA-ligase"/>
</dbReference>
<evidence type="ECO:0000256" key="3">
    <source>
        <dbReference type="ARBA" id="ARBA00022598"/>
    </source>
</evidence>
<keyword evidence="7" id="KW-0030">Aminoacyl-tRNA synthetase</keyword>
<reference evidence="13" key="1">
    <citation type="journal article" date="2020" name="bioRxiv">
        <title>Comparative genomics of Chlamydomonas.</title>
        <authorList>
            <person name="Craig R.J."/>
            <person name="Hasan A.R."/>
            <person name="Ness R.W."/>
            <person name="Keightley P.D."/>
        </authorList>
    </citation>
    <scope>NUCLEOTIDE SEQUENCE</scope>
    <source>
        <strain evidence="13">SAG 7.73</strain>
    </source>
</reference>
<dbReference type="Proteomes" id="UP000650467">
    <property type="component" value="Unassembled WGS sequence"/>
</dbReference>
<dbReference type="GO" id="GO:0006427">
    <property type="term" value="P:histidyl-tRNA aminoacylation"/>
    <property type="evidence" value="ECO:0007669"/>
    <property type="project" value="InterPro"/>
</dbReference>
<dbReference type="InterPro" id="IPR041715">
    <property type="entry name" value="HisRS-like_core"/>
</dbReference>
<keyword evidence="4" id="KW-0547">Nucleotide-binding</keyword>
<evidence type="ECO:0000256" key="7">
    <source>
        <dbReference type="ARBA" id="ARBA00023146"/>
    </source>
</evidence>
<dbReference type="EC" id="6.1.1.21" evidence="2"/>
<dbReference type="GO" id="GO:0004821">
    <property type="term" value="F:histidine-tRNA ligase activity"/>
    <property type="evidence" value="ECO:0007669"/>
    <property type="project" value="UniProtKB-EC"/>
</dbReference>
<dbReference type="InterPro" id="IPR004516">
    <property type="entry name" value="HisRS/HisZ"/>
</dbReference>
<dbReference type="PANTHER" id="PTHR43707:SF1">
    <property type="entry name" value="HISTIDINE--TRNA LIGASE, MITOCHONDRIAL-RELATED"/>
    <property type="match status" value="1"/>
</dbReference>
<dbReference type="PIRSF" id="PIRSF001549">
    <property type="entry name" value="His-tRNA_synth"/>
    <property type="match status" value="1"/>
</dbReference>
<feature type="domain" description="Aminoacyl-transfer RNA synthetases class-II family profile" evidence="12">
    <location>
        <begin position="112"/>
        <end position="426"/>
    </location>
</feature>
<feature type="binding site" evidence="10">
    <location>
        <position position="185"/>
    </location>
    <ligand>
        <name>L-histidine</name>
        <dbReference type="ChEBI" id="CHEBI:57595"/>
    </ligand>
</feature>
<evidence type="ECO:0000313" key="13">
    <source>
        <dbReference type="EMBL" id="KAG2436192.1"/>
    </source>
</evidence>
<evidence type="ECO:0000256" key="6">
    <source>
        <dbReference type="ARBA" id="ARBA00022917"/>
    </source>
</evidence>
<keyword evidence="3" id="KW-0436">Ligase</keyword>
<dbReference type="FunFam" id="3.40.50.800:FF:000017">
    <property type="entry name" value="Histidine--tRNA ligase chloroplastic/mitochondrial"/>
    <property type="match status" value="1"/>
</dbReference>
<feature type="compositionally biased region" description="Low complexity" evidence="11">
    <location>
        <begin position="45"/>
        <end position="59"/>
    </location>
</feature>
<dbReference type="GO" id="GO:0005524">
    <property type="term" value="F:ATP binding"/>
    <property type="evidence" value="ECO:0007669"/>
    <property type="project" value="UniProtKB-KW"/>
</dbReference>
<organism evidence="13 14">
    <name type="scientific">Chlamydomonas incerta</name>
    <dbReference type="NCBI Taxonomy" id="51695"/>
    <lineage>
        <taxon>Eukaryota</taxon>
        <taxon>Viridiplantae</taxon>
        <taxon>Chlorophyta</taxon>
        <taxon>core chlorophytes</taxon>
        <taxon>Chlorophyceae</taxon>
        <taxon>CS clade</taxon>
        <taxon>Chlamydomonadales</taxon>
        <taxon>Chlamydomonadaceae</taxon>
        <taxon>Chlamydomonas</taxon>
    </lineage>
</organism>
<comment type="catalytic activity">
    <reaction evidence="9">
        <text>tRNA(His) + L-histidine + ATP = L-histidyl-tRNA(His) + AMP + diphosphate + H(+)</text>
        <dbReference type="Rhea" id="RHEA:17313"/>
        <dbReference type="Rhea" id="RHEA-COMP:9665"/>
        <dbReference type="Rhea" id="RHEA-COMP:9689"/>
        <dbReference type="ChEBI" id="CHEBI:15378"/>
        <dbReference type="ChEBI" id="CHEBI:30616"/>
        <dbReference type="ChEBI" id="CHEBI:33019"/>
        <dbReference type="ChEBI" id="CHEBI:57595"/>
        <dbReference type="ChEBI" id="CHEBI:78442"/>
        <dbReference type="ChEBI" id="CHEBI:78527"/>
        <dbReference type="ChEBI" id="CHEBI:456215"/>
        <dbReference type="EC" id="6.1.1.21"/>
    </reaction>
</comment>
<feature type="binding site" evidence="10">
    <location>
        <position position="343"/>
    </location>
    <ligand>
        <name>L-histidine</name>
        <dbReference type="ChEBI" id="CHEBI:57595"/>
    </ligand>
</feature>
<evidence type="ECO:0000259" key="12">
    <source>
        <dbReference type="PROSITE" id="PS50862"/>
    </source>
</evidence>
<gene>
    <name evidence="13" type="ORF">HXX76_006504</name>
</gene>
<evidence type="ECO:0000256" key="5">
    <source>
        <dbReference type="ARBA" id="ARBA00022840"/>
    </source>
</evidence>
<protein>
    <recommendedName>
        <fullName evidence="2">histidine--tRNA ligase</fullName>
        <ecNumber evidence="2">6.1.1.21</ecNumber>
    </recommendedName>
    <alternativeName>
        <fullName evidence="8">Histidyl-tRNA synthetase</fullName>
    </alternativeName>
</protein>
<feature type="binding site" evidence="10">
    <location>
        <begin position="155"/>
        <end position="157"/>
    </location>
    <ligand>
        <name>L-histidine</name>
        <dbReference type="ChEBI" id="CHEBI:57595"/>
    </ligand>
</feature>
<accession>A0A835SZI6</accession>
<evidence type="ECO:0000313" key="14">
    <source>
        <dbReference type="Proteomes" id="UP000650467"/>
    </source>
</evidence>
<comment type="caution">
    <text evidence="13">The sequence shown here is derived from an EMBL/GenBank/DDBJ whole genome shotgun (WGS) entry which is preliminary data.</text>
</comment>
<dbReference type="SUPFAM" id="SSF55681">
    <property type="entry name" value="Class II aaRS and biotin synthetases"/>
    <property type="match status" value="1"/>
</dbReference>
<evidence type="ECO:0000256" key="10">
    <source>
        <dbReference type="PIRSR" id="PIRSR001549-1"/>
    </source>
</evidence>
<evidence type="ECO:0000256" key="8">
    <source>
        <dbReference type="ARBA" id="ARBA00030619"/>
    </source>
</evidence>
<comment type="similarity">
    <text evidence="1">Belongs to the class-II aminoacyl-tRNA synthetase family.</text>
</comment>
<dbReference type="Gene3D" id="3.30.930.10">
    <property type="entry name" value="Bira Bifunctional Protein, Domain 2"/>
    <property type="match status" value="1"/>
</dbReference>
<name>A0A835SZI6_CHLIN</name>
<dbReference type="OrthoDB" id="1906957at2759"/>
<dbReference type="InterPro" id="IPR045864">
    <property type="entry name" value="aa-tRNA-synth_II/BPL/LPL"/>
</dbReference>
<dbReference type="Pfam" id="PF03129">
    <property type="entry name" value="HGTP_anticodon"/>
    <property type="match status" value="1"/>
</dbReference>
<dbReference type="CDD" id="cd00773">
    <property type="entry name" value="HisRS-like_core"/>
    <property type="match status" value="1"/>
</dbReference>
<dbReference type="AlphaFoldDB" id="A0A835SZI6"/>
<evidence type="ECO:0000256" key="11">
    <source>
        <dbReference type="SAM" id="MobiDB-lite"/>
    </source>
</evidence>
<evidence type="ECO:0000256" key="4">
    <source>
        <dbReference type="ARBA" id="ARBA00022741"/>
    </source>
</evidence>
<dbReference type="PROSITE" id="PS50862">
    <property type="entry name" value="AA_TRNA_LIGASE_II"/>
    <property type="match status" value="1"/>
</dbReference>
<keyword evidence="14" id="KW-1185">Reference proteome</keyword>
<dbReference type="HAMAP" id="MF_00127">
    <property type="entry name" value="His_tRNA_synth"/>
    <property type="match status" value="1"/>
</dbReference>
<feature type="region of interest" description="Disordered" evidence="11">
    <location>
        <begin position="1"/>
        <end position="91"/>
    </location>
</feature>